<dbReference type="PRINTS" id="PR00337">
    <property type="entry name" value="LEUILEVALBP"/>
</dbReference>
<organism evidence="7">
    <name type="scientific">Accumulibacter regalis</name>
    <dbReference type="NCBI Taxonomy" id="522306"/>
    <lineage>
        <taxon>Bacteria</taxon>
        <taxon>Pseudomonadati</taxon>
        <taxon>Pseudomonadota</taxon>
        <taxon>Betaproteobacteria</taxon>
        <taxon>Candidatus Accumulibacter</taxon>
    </lineage>
</organism>
<evidence type="ECO:0000256" key="3">
    <source>
        <dbReference type="ARBA" id="ARBA00022729"/>
    </source>
</evidence>
<evidence type="ECO:0000256" key="2">
    <source>
        <dbReference type="ARBA" id="ARBA00022448"/>
    </source>
</evidence>
<dbReference type="eggNOG" id="COG0683">
    <property type="taxonomic scope" value="Bacteria"/>
</dbReference>
<evidence type="ECO:0000256" key="4">
    <source>
        <dbReference type="ARBA" id="ARBA00022970"/>
    </source>
</evidence>
<evidence type="ECO:0000256" key="1">
    <source>
        <dbReference type="ARBA" id="ARBA00010062"/>
    </source>
</evidence>
<dbReference type="AlphaFoldDB" id="C7RQ13"/>
<comment type="similarity">
    <text evidence="1">Belongs to the leucine-binding protein family.</text>
</comment>
<dbReference type="InterPro" id="IPR000709">
    <property type="entry name" value="Leu_Ile_Val-bd"/>
</dbReference>
<keyword evidence="4" id="KW-0029">Amino-acid transport</keyword>
<feature type="domain" description="Leucine-binding protein" evidence="6">
    <location>
        <begin position="88"/>
        <end position="420"/>
    </location>
</feature>
<dbReference type="KEGG" id="app:CAP2UW1_2308"/>
<dbReference type="InterPro" id="IPR028081">
    <property type="entry name" value="Leu-bd"/>
</dbReference>
<reference evidence="7" key="1">
    <citation type="submission" date="2009-08" db="EMBL/GenBank/DDBJ databases">
        <authorList>
            <consortium name="US DOE Joint Genome Institute"/>
            <person name="Lucas S."/>
            <person name="Copeland A."/>
            <person name="Lapidus A."/>
            <person name="Glavina del Rio T."/>
            <person name="Dalin E."/>
            <person name="Tice H."/>
            <person name="Bruce D."/>
            <person name="Barry K."/>
            <person name="Pitluck S."/>
            <person name="Lowry S."/>
            <person name="Larimer F."/>
            <person name="Land M."/>
            <person name="Hauser L."/>
            <person name="Kyrpides N."/>
            <person name="Ivanova N."/>
            <person name="McMahon K.D."/>
            <person name="Hugenholtz P."/>
        </authorList>
    </citation>
    <scope>NUCLEOTIDE SEQUENCE</scope>
    <source>
        <strain evidence="7">UW-1</strain>
    </source>
</reference>
<dbReference type="PANTHER" id="PTHR30483">
    <property type="entry name" value="LEUCINE-SPECIFIC-BINDING PROTEIN"/>
    <property type="match status" value="1"/>
</dbReference>
<evidence type="ECO:0000256" key="5">
    <source>
        <dbReference type="SAM" id="Phobius"/>
    </source>
</evidence>
<keyword evidence="5" id="KW-1133">Transmembrane helix</keyword>
<name>C7RQ13_ACCRE</name>
<dbReference type="SUPFAM" id="SSF53822">
    <property type="entry name" value="Periplasmic binding protein-like I"/>
    <property type="match status" value="1"/>
</dbReference>
<dbReference type="InterPro" id="IPR028082">
    <property type="entry name" value="Peripla_BP_I"/>
</dbReference>
<reference evidence="7" key="2">
    <citation type="submission" date="2009-09" db="EMBL/GenBank/DDBJ databases">
        <title>Complete sequence of chromosome of Candidatus Accumulibacter phosphatis clade IIA str. UW-1.</title>
        <authorList>
            <consortium name="US DOE Joint Genome Institute"/>
            <person name="Martin H.G."/>
            <person name="Ivanova N."/>
            <person name="Kunin V."/>
            <person name="Warnecke F."/>
            <person name="Barry K."/>
            <person name="He S."/>
            <person name="Salamov A."/>
            <person name="Szeto E."/>
            <person name="Dalin E."/>
            <person name="Pangilinan J.L."/>
            <person name="Lapidus A."/>
            <person name="Lowry S."/>
            <person name="Kyrpides N.C."/>
            <person name="McMahon K.D."/>
            <person name="Hugenholtz P."/>
        </authorList>
    </citation>
    <scope>NUCLEOTIDE SEQUENCE [LARGE SCALE GENOMIC DNA]</scope>
    <source>
        <strain evidence="7">UW-1</strain>
    </source>
</reference>
<keyword evidence="5" id="KW-0812">Transmembrane</keyword>
<proteinExistence type="inferred from homology"/>
<dbReference type="HOGENOM" id="CLU_027128_6_3_4"/>
<protein>
    <submittedName>
        <fullName evidence="7">Extracellular ligand-binding receptor</fullName>
    </submittedName>
</protein>
<dbReference type="InterPro" id="IPR051010">
    <property type="entry name" value="BCAA_transport"/>
</dbReference>
<dbReference type="STRING" id="522306.CAP2UW1_2308"/>
<keyword evidence="2" id="KW-0813">Transport</keyword>
<gene>
    <name evidence="7" type="ordered locus">CAP2UW1_2308</name>
</gene>
<dbReference type="GO" id="GO:0006865">
    <property type="term" value="P:amino acid transport"/>
    <property type="evidence" value="ECO:0007669"/>
    <property type="project" value="UniProtKB-KW"/>
</dbReference>
<evidence type="ECO:0000259" key="6">
    <source>
        <dbReference type="Pfam" id="PF13458"/>
    </source>
</evidence>
<feature type="transmembrane region" description="Helical" evidence="5">
    <location>
        <begin position="59"/>
        <end position="80"/>
    </location>
</feature>
<keyword evidence="3" id="KW-0732">Signal</keyword>
<keyword evidence="7" id="KW-0675">Receptor</keyword>
<keyword evidence="5" id="KW-0472">Membrane</keyword>
<dbReference type="OrthoDB" id="8522748at2"/>
<dbReference type="EMBL" id="CP001715">
    <property type="protein sequence ID" value="ACV35599.1"/>
    <property type="molecule type" value="Genomic_DNA"/>
</dbReference>
<dbReference type="CDD" id="cd19983">
    <property type="entry name" value="PBP1_ABC_HAAT-like"/>
    <property type="match status" value="1"/>
</dbReference>
<sequence length="430" mass="45839" precursor="true">MFVLAGIGACFASAPGTSLSASRPGLQYNGGKGLPSPAGVGAALTETYMRELTTKNWRVTRLAVIWPGIIALLALVSLGLPGCTPAEPLQIGFLGGLSGRVADLGIGGRNGAILAVEMRNQRGGINGRQVELIVDDDQQDAEVARQAVARLLARKVELIIGPMTSAMALAVLPQVNAAGVPLISPTVTTNVLTGLDDQFFRVVSPTAAHAPKSAEYHFRQHGLRRVVLVYDLRNRAYSESWAGDFRSAFEARGGLIVAAIGFDSSTTFSTLASGVLTHRPDGVVVIANSMDTALLIQQLRMRDATVRIATSEWAATERLVELGGRAVEGVVVAQYVDRESSEPAYLQFHRAYRERFAQEPGFPGLTAFDATNVALDALASKSAGQTLKESILAHGKFAGAQTPIVFDANGDTQRDTYLWVIRNGEFKSLH</sequence>
<dbReference type="Gene3D" id="3.40.50.2300">
    <property type="match status" value="2"/>
</dbReference>
<accession>C7RQ13</accession>
<dbReference type="PANTHER" id="PTHR30483:SF6">
    <property type="entry name" value="PERIPLASMIC BINDING PROTEIN OF ABC TRANSPORTER FOR NATURAL AMINO ACIDS"/>
    <property type="match status" value="1"/>
</dbReference>
<evidence type="ECO:0000313" key="7">
    <source>
        <dbReference type="EMBL" id="ACV35599.1"/>
    </source>
</evidence>
<dbReference type="Pfam" id="PF13458">
    <property type="entry name" value="Peripla_BP_6"/>
    <property type="match status" value="1"/>
</dbReference>